<sequence length="78" mass="7430">MLRVTVVPGAPGTDAGGTVTPPVPGAPGEPGTLAGGTRTLPGTVAGGIGPPTLGGLLVKIEFDVPGMPWDRSGGVVSS</sequence>
<dbReference type="EMBL" id="AP022596">
    <property type="protein sequence ID" value="BBY67326.1"/>
    <property type="molecule type" value="Genomic_DNA"/>
</dbReference>
<gene>
    <name evidence="2" type="ORF">MHEL_55690</name>
</gene>
<name>A0A7I7TGM9_9MYCO</name>
<keyword evidence="3" id="KW-1185">Reference proteome</keyword>
<evidence type="ECO:0000313" key="3">
    <source>
        <dbReference type="Proteomes" id="UP000467148"/>
    </source>
</evidence>
<accession>A0A7I7TGM9</accession>
<evidence type="ECO:0000313" key="2">
    <source>
        <dbReference type="EMBL" id="BBY67326.1"/>
    </source>
</evidence>
<dbReference type="KEGG" id="mhev:MHEL_55690"/>
<reference evidence="2 3" key="1">
    <citation type="journal article" date="2019" name="Emerg. Microbes Infect.">
        <title>Comprehensive subspecies identification of 175 nontuberculous mycobacteria species based on 7547 genomic profiles.</title>
        <authorList>
            <person name="Matsumoto Y."/>
            <person name="Kinjo T."/>
            <person name="Motooka D."/>
            <person name="Nabeya D."/>
            <person name="Jung N."/>
            <person name="Uechi K."/>
            <person name="Horii T."/>
            <person name="Iida T."/>
            <person name="Fujita J."/>
            <person name="Nakamura S."/>
        </authorList>
    </citation>
    <scope>NUCLEOTIDE SEQUENCE [LARGE SCALE GENOMIC DNA]</scope>
    <source>
        <strain evidence="2 3">JCM 30396</strain>
    </source>
</reference>
<dbReference type="Proteomes" id="UP000467148">
    <property type="component" value="Chromosome"/>
</dbReference>
<organism evidence="2 3">
    <name type="scientific">Mycolicibacterium helvum</name>
    <dbReference type="NCBI Taxonomy" id="1534349"/>
    <lineage>
        <taxon>Bacteria</taxon>
        <taxon>Bacillati</taxon>
        <taxon>Actinomycetota</taxon>
        <taxon>Actinomycetes</taxon>
        <taxon>Mycobacteriales</taxon>
        <taxon>Mycobacteriaceae</taxon>
        <taxon>Mycolicibacterium</taxon>
    </lineage>
</organism>
<feature type="compositionally biased region" description="Low complexity" evidence="1">
    <location>
        <begin position="1"/>
        <end position="20"/>
    </location>
</feature>
<proteinExistence type="predicted"/>
<protein>
    <submittedName>
        <fullName evidence="2">Uncharacterized protein</fullName>
    </submittedName>
</protein>
<dbReference type="AlphaFoldDB" id="A0A7I7TGM9"/>
<evidence type="ECO:0000256" key="1">
    <source>
        <dbReference type="SAM" id="MobiDB-lite"/>
    </source>
</evidence>
<feature type="region of interest" description="Disordered" evidence="1">
    <location>
        <begin position="1"/>
        <end position="43"/>
    </location>
</feature>